<proteinExistence type="predicted"/>
<evidence type="ECO:0000313" key="2">
    <source>
        <dbReference type="EMBL" id="GHC49131.1"/>
    </source>
</evidence>
<protein>
    <recommendedName>
        <fullName evidence="1">YjiS-like domain-containing protein</fullName>
    </recommendedName>
</protein>
<gene>
    <name evidence="2" type="ORF">GCM10007315_09050</name>
</gene>
<organism evidence="2 3">
    <name type="scientific">Neogemmobacter tilapiae</name>
    <dbReference type="NCBI Taxonomy" id="875041"/>
    <lineage>
        <taxon>Bacteria</taxon>
        <taxon>Pseudomonadati</taxon>
        <taxon>Pseudomonadota</taxon>
        <taxon>Alphaproteobacteria</taxon>
        <taxon>Rhodobacterales</taxon>
        <taxon>Paracoccaceae</taxon>
        <taxon>Neogemmobacter</taxon>
    </lineage>
</organism>
<reference evidence="2" key="2">
    <citation type="submission" date="2020-09" db="EMBL/GenBank/DDBJ databases">
        <authorList>
            <person name="Sun Q."/>
            <person name="Kim S."/>
        </authorList>
    </citation>
    <scope>NUCLEOTIDE SEQUENCE</scope>
    <source>
        <strain evidence="2">KCTC 23310</strain>
    </source>
</reference>
<sequence length="69" mass="8054">MFTSALRRQTPVRKGFSLRRLLIWASLRRQRQHLLELDAHLLADIGVTAQAAQAEADRPFWDAPESWKR</sequence>
<reference evidence="2" key="1">
    <citation type="journal article" date="2014" name="Int. J. Syst. Evol. Microbiol.">
        <title>Complete genome sequence of Corynebacterium casei LMG S-19264T (=DSM 44701T), isolated from a smear-ripened cheese.</title>
        <authorList>
            <consortium name="US DOE Joint Genome Institute (JGI-PGF)"/>
            <person name="Walter F."/>
            <person name="Albersmeier A."/>
            <person name="Kalinowski J."/>
            <person name="Ruckert C."/>
        </authorList>
    </citation>
    <scope>NUCLEOTIDE SEQUENCE</scope>
    <source>
        <strain evidence="2">KCTC 23310</strain>
    </source>
</reference>
<keyword evidence="3" id="KW-1185">Reference proteome</keyword>
<comment type="caution">
    <text evidence="2">The sequence shown here is derived from an EMBL/GenBank/DDBJ whole genome shotgun (WGS) entry which is preliminary data.</text>
</comment>
<dbReference type="RefSeq" id="WP_189410430.1">
    <property type="nucleotide sequence ID" value="NZ_BMYJ01000002.1"/>
</dbReference>
<feature type="domain" description="YjiS-like" evidence="1">
    <location>
        <begin position="24"/>
        <end position="49"/>
    </location>
</feature>
<name>A0A918WIE2_9RHOB</name>
<evidence type="ECO:0000313" key="3">
    <source>
        <dbReference type="Proteomes" id="UP000638981"/>
    </source>
</evidence>
<dbReference type="InterPro" id="IPR009506">
    <property type="entry name" value="YjiS-like"/>
</dbReference>
<dbReference type="Pfam" id="PF06568">
    <property type="entry name" value="YjiS-like"/>
    <property type="match status" value="1"/>
</dbReference>
<dbReference type="AlphaFoldDB" id="A0A918WIE2"/>
<accession>A0A918WIE2</accession>
<evidence type="ECO:0000259" key="1">
    <source>
        <dbReference type="Pfam" id="PF06568"/>
    </source>
</evidence>
<dbReference type="EMBL" id="BMYJ01000002">
    <property type="protein sequence ID" value="GHC49131.1"/>
    <property type="molecule type" value="Genomic_DNA"/>
</dbReference>
<dbReference type="Proteomes" id="UP000638981">
    <property type="component" value="Unassembled WGS sequence"/>
</dbReference>